<dbReference type="PROSITE" id="PS00324">
    <property type="entry name" value="ASPARTOKINASE"/>
    <property type="match status" value="1"/>
</dbReference>
<feature type="domain" description="ACT" evidence="8">
    <location>
        <begin position="421"/>
        <end position="498"/>
    </location>
</feature>
<evidence type="ECO:0000256" key="2">
    <source>
        <dbReference type="ARBA" id="ARBA00022679"/>
    </source>
</evidence>
<dbReference type="InterPro" id="IPR054352">
    <property type="entry name" value="ACT_Aspartokinase"/>
</dbReference>
<evidence type="ECO:0000259" key="8">
    <source>
        <dbReference type="PROSITE" id="PS51671"/>
    </source>
</evidence>
<keyword evidence="6" id="KW-0521">NADP</keyword>
<evidence type="ECO:0000256" key="3">
    <source>
        <dbReference type="ARBA" id="ARBA00022741"/>
    </source>
</evidence>
<evidence type="ECO:0000256" key="7">
    <source>
        <dbReference type="RuleBase" id="RU004249"/>
    </source>
</evidence>
<dbReference type="Gene3D" id="3.30.2130.10">
    <property type="entry name" value="VC0802-like"/>
    <property type="match status" value="1"/>
</dbReference>
<dbReference type="GO" id="GO:0009088">
    <property type="term" value="P:threonine biosynthetic process"/>
    <property type="evidence" value="ECO:0007669"/>
    <property type="project" value="UniProtKB-UniPathway"/>
</dbReference>
<evidence type="ECO:0000313" key="12">
    <source>
        <dbReference type="Proteomes" id="UP000290189"/>
    </source>
</evidence>
<evidence type="ECO:0000256" key="4">
    <source>
        <dbReference type="ARBA" id="ARBA00022777"/>
    </source>
</evidence>
<dbReference type="AlphaFoldDB" id="A0A0G4J322"/>
<dbReference type="GO" id="GO:0004412">
    <property type="term" value="F:homoserine dehydrogenase activity"/>
    <property type="evidence" value="ECO:0007669"/>
    <property type="project" value="InterPro"/>
</dbReference>
<dbReference type="EMBL" id="OVEO01000017">
    <property type="protein sequence ID" value="SPR01470.1"/>
    <property type="molecule type" value="Genomic_DNA"/>
</dbReference>
<dbReference type="EC" id="2.7.2.4" evidence="1"/>
<geneLocation type="mitochondrion" evidence="10"/>
<dbReference type="UniPathway" id="UPA00050">
    <property type="reaction ID" value="UER00461"/>
</dbReference>
<keyword evidence="4" id="KW-0418">Kinase</keyword>
<accession>A0A0G4J322</accession>
<dbReference type="Pfam" id="PF22468">
    <property type="entry name" value="ACT_9"/>
    <property type="match status" value="2"/>
</dbReference>
<dbReference type="GO" id="GO:0004072">
    <property type="term" value="F:aspartate kinase activity"/>
    <property type="evidence" value="ECO:0007669"/>
    <property type="project" value="UniProtKB-EC"/>
</dbReference>
<dbReference type="InterPro" id="IPR036393">
    <property type="entry name" value="AceGlu_kinase-like_sf"/>
</dbReference>
<proteinExistence type="predicted"/>
<dbReference type="NCBIfam" id="TIGR00657">
    <property type="entry name" value="asp_kinases"/>
    <property type="match status" value="1"/>
</dbReference>
<dbReference type="InterPro" id="IPR001341">
    <property type="entry name" value="Asp_kinase"/>
</dbReference>
<keyword evidence="7" id="KW-0028">Amino-acid biosynthesis</keyword>
<keyword evidence="3" id="KW-0547">Nucleotide-binding</keyword>
<dbReference type="GO" id="GO:0005524">
    <property type="term" value="F:ATP binding"/>
    <property type="evidence" value="ECO:0007669"/>
    <property type="project" value="UniProtKB-KW"/>
</dbReference>
<dbReference type="PROSITE" id="PS51671">
    <property type="entry name" value="ACT"/>
    <property type="match status" value="1"/>
</dbReference>
<reference evidence="10 12" key="2">
    <citation type="submission" date="2018-03" db="EMBL/GenBank/DDBJ databases">
        <authorList>
            <person name="Fogelqvist J."/>
        </authorList>
    </citation>
    <scope>NUCLEOTIDE SEQUENCE [LARGE SCALE GENOMIC DNA]</scope>
</reference>
<evidence type="ECO:0000313" key="10">
    <source>
        <dbReference type="EMBL" id="SPR01470.1"/>
    </source>
</evidence>
<dbReference type="FunFam" id="3.30.2130.10:FF:000001">
    <property type="entry name" value="Bifunctional aspartokinase/homoserine dehydrogenase"/>
    <property type="match status" value="1"/>
</dbReference>
<dbReference type="InterPro" id="IPR002912">
    <property type="entry name" value="ACT_dom"/>
</dbReference>
<evidence type="ECO:0000256" key="5">
    <source>
        <dbReference type="ARBA" id="ARBA00022840"/>
    </source>
</evidence>
<evidence type="ECO:0000256" key="6">
    <source>
        <dbReference type="ARBA" id="ARBA00022857"/>
    </source>
</evidence>
<dbReference type="SUPFAM" id="SSF53633">
    <property type="entry name" value="Carbamate kinase-like"/>
    <property type="match status" value="1"/>
</dbReference>
<dbReference type="UniPathway" id="UPA00051">
    <property type="reaction ID" value="UER00462"/>
</dbReference>
<keyword evidence="10" id="KW-0496">Mitochondrion</keyword>
<dbReference type="InterPro" id="IPR001048">
    <property type="entry name" value="Asp/Glu/Uridylate_kinase"/>
</dbReference>
<dbReference type="Proteomes" id="UP000039324">
    <property type="component" value="Unassembled WGS sequence"/>
</dbReference>
<dbReference type="UniPathway" id="UPA00034">
    <property type="reaction ID" value="UER00015"/>
</dbReference>
<dbReference type="InterPro" id="IPR011147">
    <property type="entry name" value="Bifunc_Aspkin/hSer_DH"/>
</dbReference>
<reference evidence="9 11" key="1">
    <citation type="submission" date="2015-02" db="EMBL/GenBank/DDBJ databases">
        <authorList>
            <person name="Chooi Y.-H."/>
        </authorList>
    </citation>
    <scope>NUCLEOTIDE SEQUENCE [LARGE SCALE GENOMIC DNA]</scope>
    <source>
        <strain evidence="9">E3</strain>
    </source>
</reference>
<sequence>MAWVVHKFGGTSVADAGCYRRAVSLLGDDIGAGHGVVVVVSAQGRARDAHGAMTHDKVTSLLIECASRAARRDSSYADVLRAVVDRHVAAAHDLIDDDTERDAFLRRLNADATDLHHILKSAWLGRRASSDGSPCPWWTGYGELWSARLFAIHLRESLPDDIAVEFIDARSLVVVGEGGYPDMAETSTRWQAWRIKHGDVRVAVLTGFICAAHDGTPSTLGRDGSDYSASIAAAMIPASSLTIWSDVDGVFSADPTMVPGAVVRNEMTYNEAMELAYFGAKVLHPKTMSPLLNLDIPIRIRNTFRPDIPGSRIVASRPAGSADIVIQGFSTIMDLMLINVEGTGMIGVSGIAHRLFGAIHRAGSSVILITQAGSEHSICLALPYAQASAAVDAIYAEFRVELEAGDIQTVDCLGPCACLAAVGDGMRHATGIAGQVLTALGRANINIRAIAQGASERNISVVIDQVDASAALNAVHGQFVSNDANRIIALATYNCCDRVQRLVDSIPDLCVSLWNGEVPPPSSIVIDCSGDDTVDYVPALKSNCHVITCNVFAAARASPSSNLWTHGITDASVPFQATVAAIHDSGDTVERVVLALPDSVSNTAASDNADASVGERDCKERLPSRSAHRGRCLLVVLSNAIGMPITLDDIVSDSETELDAADEECDSARLQRTEGKSEAHAMHVWELDLITRTARSDLLQTKHMHADSRRLSVEIYTRRRGGSDPIALSGPASVNDDVIIGLMQSQLTRVLRQTKCPTN</sequence>
<dbReference type="Proteomes" id="UP000290189">
    <property type="component" value="Unassembled WGS sequence"/>
</dbReference>
<keyword evidence="5" id="KW-0067">ATP-binding</keyword>
<dbReference type="CDD" id="cd04921">
    <property type="entry name" value="ACT_AKi-HSDH-ThrA-like_1"/>
    <property type="match status" value="1"/>
</dbReference>
<comment type="pathway">
    <text evidence="7">Amino-acid biosynthesis; L-methionine biosynthesis via de novo pathway; L-homoserine from L-aspartate: step 1/3.</text>
</comment>
<dbReference type="GO" id="GO:0009090">
    <property type="term" value="P:homoserine biosynthetic process"/>
    <property type="evidence" value="ECO:0007669"/>
    <property type="project" value="TreeGrafter"/>
</dbReference>
<keyword evidence="11" id="KW-1185">Reference proteome</keyword>
<dbReference type="InterPro" id="IPR018042">
    <property type="entry name" value="Aspartate_kinase_CS"/>
</dbReference>
<dbReference type="EMBL" id="CDSF01000117">
    <property type="protein sequence ID" value="CEP01749.1"/>
    <property type="molecule type" value="Genomic_DNA"/>
</dbReference>
<dbReference type="Pfam" id="PF00696">
    <property type="entry name" value="AA_kinase"/>
    <property type="match status" value="1"/>
</dbReference>
<dbReference type="STRING" id="37360.A0A0G4J322"/>
<gene>
    <name evidence="9" type="ORF">PBRA_008691</name>
    <name evidence="10" type="ORF">PLBR_LOCUS8685</name>
</gene>
<evidence type="ECO:0000256" key="1">
    <source>
        <dbReference type="ARBA" id="ARBA00013059"/>
    </source>
</evidence>
<dbReference type="PANTHER" id="PTHR43070">
    <property type="match status" value="1"/>
</dbReference>
<dbReference type="SUPFAM" id="SSF55021">
    <property type="entry name" value="ACT-like"/>
    <property type="match status" value="2"/>
</dbReference>
<dbReference type="GO" id="GO:0009089">
    <property type="term" value="P:lysine biosynthetic process via diaminopimelate"/>
    <property type="evidence" value="ECO:0007669"/>
    <property type="project" value="UniProtKB-UniPathway"/>
</dbReference>
<organism evidence="9 11">
    <name type="scientific">Plasmodiophora brassicae</name>
    <name type="common">Clubroot disease agent</name>
    <dbReference type="NCBI Taxonomy" id="37360"/>
    <lineage>
        <taxon>Eukaryota</taxon>
        <taxon>Sar</taxon>
        <taxon>Rhizaria</taxon>
        <taxon>Endomyxa</taxon>
        <taxon>Phytomyxea</taxon>
        <taxon>Plasmodiophorida</taxon>
        <taxon>Plasmodiophoridae</taxon>
        <taxon>Plasmodiophora</taxon>
    </lineage>
</organism>
<name>A0A0G4J322_PLABS</name>
<evidence type="ECO:0000313" key="9">
    <source>
        <dbReference type="EMBL" id="CEP01749.1"/>
    </source>
</evidence>
<dbReference type="InterPro" id="IPR045865">
    <property type="entry name" value="ACT-like_dom_sf"/>
</dbReference>
<protein>
    <recommendedName>
        <fullName evidence="1">aspartate kinase</fullName>
        <ecNumber evidence="1">2.7.2.4</ecNumber>
    </recommendedName>
</protein>
<keyword evidence="2" id="KW-0808">Transferase</keyword>
<dbReference type="Gene3D" id="3.40.1160.10">
    <property type="entry name" value="Acetylglutamate kinase-like"/>
    <property type="match status" value="1"/>
</dbReference>
<comment type="pathway">
    <text evidence="7">Amino-acid biosynthesis; L-lysine biosynthesis via DAP pathway; (S)-tetrahydrodipicolinate from L-aspartate: step 1/4.</text>
</comment>
<comment type="pathway">
    <text evidence="7">Amino-acid biosynthesis; L-threonine biosynthesis; L-threonine from L-aspartate: step 1/5.</text>
</comment>
<dbReference type="PANTHER" id="PTHR43070:SF5">
    <property type="entry name" value="HOMOSERINE DEHYDROGENASE"/>
    <property type="match status" value="1"/>
</dbReference>
<dbReference type="OMA" id="MLSYAIQ"/>
<dbReference type="OrthoDB" id="67851at2759"/>
<evidence type="ECO:0000313" key="11">
    <source>
        <dbReference type="Proteomes" id="UP000039324"/>
    </source>
</evidence>